<feature type="transmembrane region" description="Helical" evidence="1">
    <location>
        <begin position="79"/>
        <end position="99"/>
    </location>
</feature>
<comment type="caution">
    <text evidence="2">The sequence shown here is derived from an EMBL/GenBank/DDBJ whole genome shotgun (WGS) entry which is preliminary data.</text>
</comment>
<proteinExistence type="predicted"/>
<keyword evidence="1" id="KW-1133">Transmembrane helix</keyword>
<feature type="transmembrane region" description="Helical" evidence="1">
    <location>
        <begin position="49"/>
        <end position="67"/>
    </location>
</feature>
<dbReference type="GO" id="GO:0005794">
    <property type="term" value="C:Golgi apparatus"/>
    <property type="evidence" value="ECO:0007669"/>
    <property type="project" value="TreeGrafter"/>
</dbReference>
<keyword evidence="1" id="KW-0472">Membrane</keyword>
<dbReference type="InterPro" id="IPR040410">
    <property type="entry name" value="UPF0658_Golgi"/>
</dbReference>
<dbReference type="GeneID" id="27677383"/>
<dbReference type="OrthoDB" id="10252009at2759"/>
<feature type="transmembrane region" description="Helical" evidence="1">
    <location>
        <begin position="12"/>
        <end position="37"/>
    </location>
</feature>
<gene>
    <name evidence="2" type="ORF">PEX2_046890</name>
</gene>
<feature type="transmembrane region" description="Helical" evidence="1">
    <location>
        <begin position="136"/>
        <end position="154"/>
    </location>
</feature>
<evidence type="ECO:0000256" key="1">
    <source>
        <dbReference type="SAM" id="Phobius"/>
    </source>
</evidence>
<dbReference type="STRING" id="27334.A0A0A2JHI1"/>
<feature type="transmembrane region" description="Helical" evidence="1">
    <location>
        <begin position="242"/>
        <end position="259"/>
    </location>
</feature>
<dbReference type="EMBL" id="JQFZ01000020">
    <property type="protein sequence ID" value="KGO62663.1"/>
    <property type="molecule type" value="Genomic_DNA"/>
</dbReference>
<dbReference type="RefSeq" id="XP_016603194.1">
    <property type="nucleotide sequence ID" value="XM_016741964.1"/>
</dbReference>
<protein>
    <submittedName>
        <fullName evidence="2">Uncharacterized protein</fullName>
    </submittedName>
</protein>
<sequence>MYKSRTTNEWIFGGLMAAQAVIVLALEIFILVEWQLWMLPKAIQITPSYTVPIEAAIIWFACIYEFSLSLDAMRHKNNLLLFAICVCNVFLVAFGAMQYPSMKDFCKTMPEQRAMYDEPLVDITRNIWPQIRGPQLAVPIFVGIFTLAIWWFAFQLHKQYAWSIYRSVQGDTRAKARHFAYEVYVVLVKLDAFFVICFILEYGLIDVHFIEPEFGLTMSIPPVLTLILIMGVYIIRKEHKPLMLLVIACNLGLIAYLISRIVVLYGKSLLAFTPSKGKMLLFGFASLVLTFLSLGSGMQCFMNFGYGLKHILAGKAHSVRTSYDFHTISSHTHAG</sequence>
<organism evidence="2 3">
    <name type="scientific">Penicillium expansum</name>
    <name type="common">Blue mold rot fungus</name>
    <dbReference type="NCBI Taxonomy" id="27334"/>
    <lineage>
        <taxon>Eukaryota</taxon>
        <taxon>Fungi</taxon>
        <taxon>Dikarya</taxon>
        <taxon>Ascomycota</taxon>
        <taxon>Pezizomycotina</taxon>
        <taxon>Eurotiomycetes</taxon>
        <taxon>Eurotiomycetidae</taxon>
        <taxon>Eurotiales</taxon>
        <taxon>Aspergillaceae</taxon>
        <taxon>Penicillium</taxon>
    </lineage>
</organism>
<name>A0A0A2JHI1_PENEN</name>
<dbReference type="Proteomes" id="UP000030143">
    <property type="component" value="Unassembled WGS sequence"/>
</dbReference>
<feature type="transmembrane region" description="Helical" evidence="1">
    <location>
        <begin position="216"/>
        <end position="235"/>
    </location>
</feature>
<dbReference type="PhylomeDB" id="A0A0A2JHI1"/>
<accession>A0A0A2JHI1</accession>
<dbReference type="PANTHER" id="PTHR34391">
    <property type="entry name" value="UPF0658 GOLGI APPARATUS MEMBRANE PROTEIN C1952.10C-RELATED"/>
    <property type="match status" value="1"/>
</dbReference>
<dbReference type="PANTHER" id="PTHR34391:SF1">
    <property type="entry name" value="UPF0658 GOLGI APPARATUS MEMBRANE PROTEIN C1952.10C-RELATED"/>
    <property type="match status" value="1"/>
</dbReference>
<keyword evidence="1" id="KW-0812">Transmembrane</keyword>
<keyword evidence="3" id="KW-1185">Reference proteome</keyword>
<feature type="transmembrane region" description="Helical" evidence="1">
    <location>
        <begin position="279"/>
        <end position="301"/>
    </location>
</feature>
<dbReference type="VEuPathDB" id="FungiDB:PEXP_048400"/>
<reference evidence="2 3" key="1">
    <citation type="journal article" date="2015" name="Mol. Plant Microbe Interact.">
        <title>Genome, transcriptome, and functional analyses of Penicillium expansum provide new insights into secondary metabolism and pathogenicity.</title>
        <authorList>
            <person name="Ballester A.R."/>
            <person name="Marcet-Houben M."/>
            <person name="Levin E."/>
            <person name="Sela N."/>
            <person name="Selma-Lazaro C."/>
            <person name="Carmona L."/>
            <person name="Wisniewski M."/>
            <person name="Droby S."/>
            <person name="Gonzalez-Candelas L."/>
            <person name="Gabaldon T."/>
        </authorList>
    </citation>
    <scope>NUCLEOTIDE SEQUENCE [LARGE SCALE GENOMIC DNA]</scope>
    <source>
        <strain evidence="2 3">MD-8</strain>
    </source>
</reference>
<dbReference type="HOGENOM" id="CLU_029564_1_0_1"/>
<dbReference type="AlphaFoldDB" id="A0A0A2JHI1"/>
<feature type="transmembrane region" description="Helical" evidence="1">
    <location>
        <begin position="183"/>
        <end position="204"/>
    </location>
</feature>
<evidence type="ECO:0000313" key="2">
    <source>
        <dbReference type="EMBL" id="KGO62663.1"/>
    </source>
</evidence>
<evidence type="ECO:0000313" key="3">
    <source>
        <dbReference type="Proteomes" id="UP000030143"/>
    </source>
</evidence>